<proteinExistence type="predicted"/>
<sequence>MAEEFKPVIGSKPIEGPIIRLLVCLVCETIEELPDYEGPVEYDYLLEISVEKHKFPSGEEHKGRLFKVPIKSWANAKDKKEILDQLRAGGSAGLDELDPDRKFYETKMTFADEAMSCWEKHNRVTLSTGCEDYESPSKRLLPDTAKERGELGLPKPEHLQGPKVFTCHFCPYHGQVIQRRRQIAGLYNK</sequence>
<protein>
    <submittedName>
        <fullName evidence="1">Uncharacterized protein</fullName>
    </submittedName>
</protein>
<dbReference type="EMBL" id="LR796338">
    <property type="protein sequence ID" value="CAB4137710.1"/>
    <property type="molecule type" value="Genomic_DNA"/>
</dbReference>
<reference evidence="1" key="1">
    <citation type="submission" date="2020-04" db="EMBL/GenBank/DDBJ databases">
        <authorList>
            <person name="Chiriac C."/>
            <person name="Salcher M."/>
            <person name="Ghai R."/>
            <person name="Kavagutti S V."/>
        </authorList>
    </citation>
    <scope>NUCLEOTIDE SEQUENCE</scope>
</reference>
<organism evidence="1">
    <name type="scientific">uncultured Caudovirales phage</name>
    <dbReference type="NCBI Taxonomy" id="2100421"/>
    <lineage>
        <taxon>Viruses</taxon>
        <taxon>Duplodnaviria</taxon>
        <taxon>Heunggongvirae</taxon>
        <taxon>Uroviricota</taxon>
        <taxon>Caudoviricetes</taxon>
        <taxon>Peduoviridae</taxon>
        <taxon>Maltschvirus</taxon>
        <taxon>Maltschvirus maltsch</taxon>
    </lineage>
</organism>
<accession>A0A6J5LY39</accession>
<evidence type="ECO:0000313" key="1">
    <source>
        <dbReference type="EMBL" id="CAB4137710.1"/>
    </source>
</evidence>
<gene>
    <name evidence="1" type="ORF">UFOVP325_69</name>
    <name evidence="2" type="ORF">UFOVP430_64</name>
</gene>
<dbReference type="EMBL" id="LR796481">
    <property type="protein sequence ID" value="CAB4147984.1"/>
    <property type="molecule type" value="Genomic_DNA"/>
</dbReference>
<evidence type="ECO:0000313" key="2">
    <source>
        <dbReference type="EMBL" id="CAB4147984.1"/>
    </source>
</evidence>
<name>A0A6J5LY39_9CAUD</name>